<organism evidence="1 2">
    <name type="scientific">Ilyodon furcidens</name>
    <name type="common">goldbreast splitfin</name>
    <dbReference type="NCBI Taxonomy" id="33524"/>
    <lineage>
        <taxon>Eukaryota</taxon>
        <taxon>Metazoa</taxon>
        <taxon>Chordata</taxon>
        <taxon>Craniata</taxon>
        <taxon>Vertebrata</taxon>
        <taxon>Euteleostomi</taxon>
        <taxon>Actinopterygii</taxon>
        <taxon>Neopterygii</taxon>
        <taxon>Teleostei</taxon>
        <taxon>Neoteleostei</taxon>
        <taxon>Acanthomorphata</taxon>
        <taxon>Ovalentaria</taxon>
        <taxon>Atherinomorphae</taxon>
        <taxon>Cyprinodontiformes</taxon>
        <taxon>Goodeidae</taxon>
        <taxon>Ilyodon</taxon>
    </lineage>
</organism>
<evidence type="ECO:0000313" key="2">
    <source>
        <dbReference type="Proteomes" id="UP001482620"/>
    </source>
</evidence>
<protein>
    <submittedName>
        <fullName evidence="1">Uncharacterized protein</fullName>
    </submittedName>
</protein>
<dbReference type="EMBL" id="JAHRIQ010025495">
    <property type="protein sequence ID" value="MEQ2229708.1"/>
    <property type="molecule type" value="Genomic_DNA"/>
</dbReference>
<gene>
    <name evidence="1" type="ORF">ILYODFUR_021643</name>
</gene>
<comment type="caution">
    <text evidence="1">The sequence shown here is derived from an EMBL/GenBank/DDBJ whole genome shotgun (WGS) entry which is preliminary data.</text>
</comment>
<proteinExistence type="predicted"/>
<reference evidence="1 2" key="1">
    <citation type="submission" date="2021-06" db="EMBL/GenBank/DDBJ databases">
        <authorList>
            <person name="Palmer J.M."/>
        </authorList>
    </citation>
    <scope>NUCLEOTIDE SEQUENCE [LARGE SCALE GENOMIC DNA]</scope>
    <source>
        <strain evidence="2">if_2019</strain>
        <tissue evidence="1">Muscle</tissue>
    </source>
</reference>
<evidence type="ECO:0000313" key="1">
    <source>
        <dbReference type="EMBL" id="MEQ2229708.1"/>
    </source>
</evidence>
<accession>A0ABV0TCZ0</accession>
<sequence>MTNHSGLTMRLTFEEWIHLTFVFRHLLWKMFNRGPFSDIFHSGLKLVKIKLFSVVSHNFKCFSVWKKLLLSVEKGGCVFLFSYLDQYSLLQKSPISSAQHIF</sequence>
<keyword evidence="2" id="KW-1185">Reference proteome</keyword>
<name>A0ABV0TCZ0_9TELE</name>
<dbReference type="Proteomes" id="UP001482620">
    <property type="component" value="Unassembled WGS sequence"/>
</dbReference>